<sequence>MNIMEKEQLKKEEQLYKEAQKEGFLHTLEIGRDALCFSKKDERKIRKQRLAKNPKLRDIELCGPNGFFELKRSFDNFTPKNKNPVNFLGNKENEQDKEIPDKGRNEFTDTLMNDTTSKLSWEQLQRIEKNKHRAQEIRMQREKRMSELDGFNSVLKNDDSPVLEEIASNITLNSKSFIQDENSEKSQEHVDIMMDDSEALDFIFSST</sequence>
<name>A0AAF5PK28_WUCBA</name>
<reference evidence="1" key="1">
    <citation type="submission" date="2015-03" db="EMBL/GenBank/DDBJ databases">
        <title>Wuchereria bancrofti Genome Sequencing Papua New Guinea Strain.</title>
        <authorList>
            <person name="Small S.T."/>
            <person name="Serre D."/>
            <person name="Zimmerman P.A."/>
        </authorList>
    </citation>
    <scope>NUCLEOTIDE SEQUENCE [LARGE SCALE GENOMIC DNA]</scope>
    <source>
        <strain evidence="1">pt0022</strain>
    </source>
</reference>
<dbReference type="WBParaSite" id="mrna-Wban_01683">
    <property type="protein sequence ID" value="mrna-Wban_01683"/>
    <property type="gene ID" value="Wban_01683"/>
</dbReference>
<proteinExistence type="predicted"/>
<reference evidence="2" key="3">
    <citation type="submission" date="2024-02" db="UniProtKB">
        <authorList>
            <consortium name="WormBaseParasite"/>
        </authorList>
    </citation>
    <scope>IDENTIFICATION</scope>
    <source>
        <strain evidence="2">pt0022</strain>
    </source>
</reference>
<organism evidence="1 2">
    <name type="scientific">Wuchereria bancrofti</name>
    <dbReference type="NCBI Taxonomy" id="6293"/>
    <lineage>
        <taxon>Eukaryota</taxon>
        <taxon>Metazoa</taxon>
        <taxon>Ecdysozoa</taxon>
        <taxon>Nematoda</taxon>
        <taxon>Chromadorea</taxon>
        <taxon>Rhabditida</taxon>
        <taxon>Spirurina</taxon>
        <taxon>Spiruromorpha</taxon>
        <taxon>Filarioidea</taxon>
        <taxon>Onchocercidae</taxon>
        <taxon>Wuchereria</taxon>
    </lineage>
</organism>
<evidence type="ECO:0000313" key="2">
    <source>
        <dbReference type="WBParaSite" id="mrna-Wban_01683"/>
    </source>
</evidence>
<accession>A0AAF5PK28</accession>
<reference evidence="1" key="2">
    <citation type="journal article" date="2016" name="Mol. Ecol.">
        <title>Population genomics of the filarial nematode parasite Wuchereria bancrofti from mosquitoes.</title>
        <authorList>
            <person name="Small S.T."/>
            <person name="Reimer L.J."/>
            <person name="Tisch D.J."/>
            <person name="King C.L."/>
            <person name="Christensen B.M."/>
            <person name="Siba P.M."/>
            <person name="Kazura J.W."/>
            <person name="Serre D."/>
            <person name="Zimmerman P.A."/>
        </authorList>
    </citation>
    <scope>NUCLEOTIDE SEQUENCE</scope>
    <source>
        <strain evidence="1">pt0022</strain>
    </source>
</reference>
<dbReference type="AlphaFoldDB" id="A0AAF5PK28"/>
<dbReference type="Proteomes" id="UP000093561">
    <property type="component" value="Unassembled WGS sequence"/>
</dbReference>
<evidence type="ECO:0000313" key="1">
    <source>
        <dbReference type="Proteomes" id="UP000093561"/>
    </source>
</evidence>
<protein>
    <submittedName>
        <fullName evidence="2">Uncharacterized protein</fullName>
    </submittedName>
</protein>